<protein>
    <recommendedName>
        <fullName evidence="3">J domain-containing protein</fullName>
    </recommendedName>
</protein>
<dbReference type="InterPro" id="IPR036386">
    <property type="entry name" value="HscB_C_sf"/>
</dbReference>
<dbReference type="Pfam" id="PF07743">
    <property type="entry name" value="HSCB_C"/>
    <property type="match status" value="1"/>
</dbReference>
<evidence type="ECO:0000256" key="2">
    <source>
        <dbReference type="ARBA" id="ARBA00023186"/>
    </source>
</evidence>
<name>A0A830HPD4_9CHLO</name>
<dbReference type="SUPFAM" id="SSF47144">
    <property type="entry name" value="HSC20 (HSCB), C-terminal oligomerisation domain"/>
    <property type="match status" value="1"/>
</dbReference>
<feature type="domain" description="J" evidence="3">
    <location>
        <begin position="129"/>
        <end position="214"/>
    </location>
</feature>
<dbReference type="GO" id="GO:0005739">
    <property type="term" value="C:mitochondrion"/>
    <property type="evidence" value="ECO:0007669"/>
    <property type="project" value="TreeGrafter"/>
</dbReference>
<dbReference type="OrthoDB" id="448954at2759"/>
<dbReference type="CDD" id="cd06257">
    <property type="entry name" value="DnaJ"/>
    <property type="match status" value="1"/>
</dbReference>
<dbReference type="SUPFAM" id="SSF46565">
    <property type="entry name" value="Chaperone J-domain"/>
    <property type="match status" value="1"/>
</dbReference>
<comment type="caution">
    <text evidence="4">The sequence shown here is derived from an EMBL/GenBank/DDBJ whole genome shotgun (WGS) entry which is preliminary data.</text>
</comment>
<dbReference type="GO" id="GO:0001671">
    <property type="term" value="F:ATPase activator activity"/>
    <property type="evidence" value="ECO:0007669"/>
    <property type="project" value="InterPro"/>
</dbReference>
<evidence type="ECO:0000313" key="5">
    <source>
        <dbReference type="Proteomes" id="UP000660262"/>
    </source>
</evidence>
<dbReference type="PANTHER" id="PTHR14021">
    <property type="entry name" value="IRON-SULFUR CLUSTER CO-CHAPERONE PROTEIN HSCB"/>
    <property type="match status" value="1"/>
</dbReference>
<dbReference type="InterPro" id="IPR036869">
    <property type="entry name" value="J_dom_sf"/>
</dbReference>
<dbReference type="GO" id="GO:0051087">
    <property type="term" value="F:protein-folding chaperone binding"/>
    <property type="evidence" value="ECO:0007669"/>
    <property type="project" value="InterPro"/>
</dbReference>
<dbReference type="Proteomes" id="UP000660262">
    <property type="component" value="Unassembled WGS sequence"/>
</dbReference>
<dbReference type="AlphaFoldDB" id="A0A830HPD4"/>
<dbReference type="GO" id="GO:0051259">
    <property type="term" value="P:protein complex oligomerization"/>
    <property type="evidence" value="ECO:0007669"/>
    <property type="project" value="InterPro"/>
</dbReference>
<dbReference type="PROSITE" id="PS50076">
    <property type="entry name" value="DNAJ_2"/>
    <property type="match status" value="1"/>
</dbReference>
<dbReference type="InterPro" id="IPR009073">
    <property type="entry name" value="HscB_oligo_C"/>
</dbReference>
<dbReference type="Gene3D" id="1.10.287.110">
    <property type="entry name" value="DnaJ domain"/>
    <property type="match status" value="1"/>
</dbReference>
<dbReference type="SMART" id="SM00271">
    <property type="entry name" value="DnaJ"/>
    <property type="match status" value="1"/>
</dbReference>
<evidence type="ECO:0000256" key="1">
    <source>
        <dbReference type="ARBA" id="ARBA00010476"/>
    </source>
</evidence>
<dbReference type="PANTHER" id="PTHR14021:SF15">
    <property type="entry name" value="IRON-SULFUR CLUSTER CO-CHAPERONE PROTEIN HSCB"/>
    <property type="match status" value="1"/>
</dbReference>
<reference evidence="4" key="1">
    <citation type="submission" date="2020-10" db="EMBL/GenBank/DDBJ databases">
        <title>Unveiling of a novel bifunctional photoreceptor, Dualchrome1, isolated from a cosmopolitan green alga.</title>
        <authorList>
            <person name="Suzuki S."/>
            <person name="Kawachi M."/>
        </authorList>
    </citation>
    <scope>NUCLEOTIDE SEQUENCE</scope>
    <source>
        <strain evidence="4">NIES 2893</strain>
    </source>
</reference>
<proteinExistence type="inferred from homology"/>
<gene>
    <name evidence="4" type="ORF">PPROV_000807200</name>
</gene>
<dbReference type="GO" id="GO:0044571">
    <property type="term" value="P:[2Fe-2S] cluster assembly"/>
    <property type="evidence" value="ECO:0007669"/>
    <property type="project" value="InterPro"/>
</dbReference>
<dbReference type="InterPro" id="IPR004640">
    <property type="entry name" value="HscB"/>
</dbReference>
<evidence type="ECO:0000313" key="4">
    <source>
        <dbReference type="EMBL" id="GHP09336.1"/>
    </source>
</evidence>
<dbReference type="Gene3D" id="1.20.1280.20">
    <property type="entry name" value="HscB, C-terminal domain"/>
    <property type="match status" value="1"/>
</dbReference>
<organism evidence="4 5">
    <name type="scientific">Pycnococcus provasolii</name>
    <dbReference type="NCBI Taxonomy" id="41880"/>
    <lineage>
        <taxon>Eukaryota</taxon>
        <taxon>Viridiplantae</taxon>
        <taxon>Chlorophyta</taxon>
        <taxon>Pseudoscourfieldiophyceae</taxon>
        <taxon>Pseudoscourfieldiales</taxon>
        <taxon>Pycnococcaceae</taxon>
        <taxon>Pycnococcus</taxon>
    </lineage>
</organism>
<accession>A0A830HPD4</accession>
<dbReference type="EMBL" id="BNJQ01000024">
    <property type="protein sequence ID" value="GHP09336.1"/>
    <property type="molecule type" value="Genomic_DNA"/>
</dbReference>
<dbReference type="InterPro" id="IPR001623">
    <property type="entry name" value="DnaJ_domain"/>
</dbReference>
<evidence type="ECO:0000259" key="3">
    <source>
        <dbReference type="PROSITE" id="PS50076"/>
    </source>
</evidence>
<keyword evidence="5" id="KW-1185">Reference proteome</keyword>
<sequence length="327" mass="35580">MALAHVIQRMRVSTTMALFPSTLRQLYANHSAHIALRERPAQALSALFFDSFGARFSSSASGAANTQCWACGVHISKSKPSASASASEQAQEELLKRKCECDRDLPIHPRAYVGDASASSQKTSLNGEDFFAVLGLDKTPKRYDAATPAAINDAHRKLQLRLHPDRFPKSSELTDDEHAERIDHAMALSAYASLAAATLRDPLAKARYVLATSGCPVDTEEGARDASSNHDDAMEWLETVMEVNEEVEEAAGDAQALLEAHTRARDVYDDCLDKFKAAVDASQWDGHGPTSSESRALCLRGAHWIVRAAYMRTAMDLASTDDAFPAI</sequence>
<comment type="similarity">
    <text evidence="1">Belongs to the HscB family.</text>
</comment>
<keyword evidence="2" id="KW-0143">Chaperone</keyword>